<protein>
    <submittedName>
        <fullName evidence="7">Conjugative transfer protein TrbI</fullName>
    </submittedName>
</protein>
<dbReference type="GO" id="GO:0016020">
    <property type="term" value="C:membrane"/>
    <property type="evidence" value="ECO:0007669"/>
    <property type="project" value="UniProtKB-SubCell"/>
</dbReference>
<comment type="similarity">
    <text evidence="2">Belongs to the TrbI/VirB10 family.</text>
</comment>
<organism evidence="7 8">
    <name type="scientific">Qipengyuania citrea LAMA 915</name>
    <dbReference type="NCBI Taxonomy" id="1306953"/>
    <lineage>
        <taxon>Bacteria</taxon>
        <taxon>Pseudomonadati</taxon>
        <taxon>Pseudomonadota</taxon>
        <taxon>Alphaproteobacteria</taxon>
        <taxon>Sphingomonadales</taxon>
        <taxon>Erythrobacteraceae</taxon>
        <taxon>Qipengyuania</taxon>
    </lineage>
</organism>
<keyword evidence="3 6" id="KW-0812">Transmembrane</keyword>
<keyword evidence="4 6" id="KW-1133">Transmembrane helix</keyword>
<dbReference type="Proteomes" id="UP000037446">
    <property type="component" value="Unassembled WGS sequence"/>
</dbReference>
<evidence type="ECO:0000313" key="8">
    <source>
        <dbReference type="Proteomes" id="UP000037446"/>
    </source>
</evidence>
<evidence type="ECO:0000256" key="2">
    <source>
        <dbReference type="ARBA" id="ARBA00010265"/>
    </source>
</evidence>
<dbReference type="InterPro" id="IPR005498">
    <property type="entry name" value="T4SS_VirB10/TraB/TrbI"/>
</dbReference>
<name>A0A0L1KGM7_9SPHN</name>
<evidence type="ECO:0000313" key="7">
    <source>
        <dbReference type="EMBL" id="KNH03153.1"/>
    </source>
</evidence>
<dbReference type="PATRIC" id="fig|1306953.7.peg.3043"/>
<sequence>MNSEAEPDRPSDAESIVRLRGEGPRVVRLSRKAIGIASAAALTLVGGALIYALQPVSEAGPDELFGTETVAVADGLASGPSDYSQVPRLGPPLPGDLGEPILNAQDRGAVAALPPVGSQPAVPQTQGISPAEAARQRIEQEREVARASGLFFAGATAVSSTDASPTANSNAGQLVSRADAVGSAPAFLERPADRRTSALQQVAAAPTDAVLQAGSVIPAALITGVRSDQPGLVTAQVTQNVYDSLTGRILLIPQGARLIGDYASDVGFGQRRVLLAWNRLILPDGRSLVLERQPATDPSGYAGLEDGVDYHWGGVVKATLVSTLLGIGSELGLGGDSDLVRALRRGSQDTVNRAGEQIVSRELDIRPTLTIRPGYPVRVLVTRDIIMEQVR</sequence>
<dbReference type="AlphaFoldDB" id="A0A0L1KGM7"/>
<dbReference type="Pfam" id="PF03743">
    <property type="entry name" value="TrbI"/>
    <property type="match status" value="1"/>
</dbReference>
<dbReference type="RefSeq" id="WP_050599500.1">
    <property type="nucleotide sequence ID" value="NZ_JYNE01000017.1"/>
</dbReference>
<proteinExistence type="inferred from homology"/>
<dbReference type="STRING" id="1306953.J121_2936"/>
<dbReference type="InterPro" id="IPR042217">
    <property type="entry name" value="T4SS_VirB10/TrbI"/>
</dbReference>
<feature type="transmembrane region" description="Helical" evidence="6">
    <location>
        <begin position="33"/>
        <end position="53"/>
    </location>
</feature>
<evidence type="ECO:0000256" key="6">
    <source>
        <dbReference type="SAM" id="Phobius"/>
    </source>
</evidence>
<evidence type="ECO:0000256" key="4">
    <source>
        <dbReference type="ARBA" id="ARBA00022989"/>
    </source>
</evidence>
<reference evidence="7" key="1">
    <citation type="submission" date="2015-02" db="EMBL/GenBank/DDBJ databases">
        <authorList>
            <person name="Chooi Y.-H."/>
        </authorList>
    </citation>
    <scope>NUCLEOTIDE SEQUENCE [LARGE SCALE GENOMIC DNA]</scope>
    <source>
        <strain evidence="7">LAMA 915</strain>
    </source>
</reference>
<dbReference type="Gene3D" id="2.40.128.260">
    <property type="entry name" value="Type IV secretion system, VirB10/TraB/TrbI"/>
    <property type="match status" value="1"/>
</dbReference>
<dbReference type="CDD" id="cd16429">
    <property type="entry name" value="VirB10"/>
    <property type="match status" value="1"/>
</dbReference>
<evidence type="ECO:0000256" key="1">
    <source>
        <dbReference type="ARBA" id="ARBA00004167"/>
    </source>
</evidence>
<keyword evidence="5 6" id="KW-0472">Membrane</keyword>
<comment type="subcellular location">
    <subcellularLocation>
        <location evidence="1">Membrane</location>
        <topology evidence="1">Single-pass membrane protein</topology>
    </subcellularLocation>
</comment>
<gene>
    <name evidence="7" type="ORF">J121_2936</name>
</gene>
<evidence type="ECO:0000256" key="3">
    <source>
        <dbReference type="ARBA" id="ARBA00022692"/>
    </source>
</evidence>
<accession>A0A0L1KGM7</accession>
<comment type="caution">
    <text evidence="7">The sequence shown here is derived from an EMBL/GenBank/DDBJ whole genome shotgun (WGS) entry which is preliminary data.</text>
</comment>
<dbReference type="EMBL" id="JYNE01000017">
    <property type="protein sequence ID" value="KNH03153.1"/>
    <property type="molecule type" value="Genomic_DNA"/>
</dbReference>
<evidence type="ECO:0000256" key="5">
    <source>
        <dbReference type="ARBA" id="ARBA00023136"/>
    </source>
</evidence>